<proteinExistence type="predicted"/>
<feature type="transmembrane region" description="Helical" evidence="2">
    <location>
        <begin position="41"/>
        <end position="62"/>
    </location>
</feature>
<dbReference type="EMBL" id="BAAAXZ010000024">
    <property type="protein sequence ID" value="GAA2913038.1"/>
    <property type="molecule type" value="Genomic_DNA"/>
</dbReference>
<evidence type="ECO:0000313" key="3">
    <source>
        <dbReference type="EMBL" id="GAA2913038.1"/>
    </source>
</evidence>
<feature type="transmembrane region" description="Helical" evidence="2">
    <location>
        <begin position="74"/>
        <end position="96"/>
    </location>
</feature>
<accession>A0ABP6IXD4</accession>
<keyword evidence="2" id="KW-0472">Membrane</keyword>
<dbReference type="Proteomes" id="UP001501102">
    <property type="component" value="Unassembled WGS sequence"/>
</dbReference>
<name>A0ABP6IXD4_STRTU</name>
<evidence type="ECO:0000256" key="2">
    <source>
        <dbReference type="SAM" id="Phobius"/>
    </source>
</evidence>
<keyword evidence="2" id="KW-1133">Transmembrane helix</keyword>
<evidence type="ECO:0000313" key="4">
    <source>
        <dbReference type="Proteomes" id="UP001501102"/>
    </source>
</evidence>
<feature type="compositionally biased region" description="Basic and acidic residues" evidence="1">
    <location>
        <begin position="149"/>
        <end position="175"/>
    </location>
</feature>
<evidence type="ECO:0000256" key="1">
    <source>
        <dbReference type="SAM" id="MobiDB-lite"/>
    </source>
</evidence>
<evidence type="ECO:0008006" key="5">
    <source>
        <dbReference type="Google" id="ProtNLM"/>
    </source>
</evidence>
<sequence length="175" mass="18486">MEPEVQIILAVTLLILVIGVLISLVWHCTEEDGQRMESIRTVAGLLAILVSDAAIVFALIWGASRITGSDKSTVLVGLATAAFTAVSTVTTAYLGIKAVSNTAQLLARKNDANPPPPPAGPPGGGKNKDGKDGPGGPPESTSMTNEEWESIKKEMEGRGVDHSRIKDIEDSMRLR</sequence>
<keyword evidence="4" id="KW-1185">Reference proteome</keyword>
<feature type="transmembrane region" description="Helical" evidence="2">
    <location>
        <begin position="6"/>
        <end position="29"/>
    </location>
</feature>
<protein>
    <recommendedName>
        <fullName evidence="5">Integral membrane protein</fullName>
    </recommendedName>
</protein>
<reference evidence="4" key="1">
    <citation type="journal article" date="2019" name="Int. J. Syst. Evol. Microbiol.">
        <title>The Global Catalogue of Microorganisms (GCM) 10K type strain sequencing project: providing services to taxonomists for standard genome sequencing and annotation.</title>
        <authorList>
            <consortium name="The Broad Institute Genomics Platform"/>
            <consortium name="The Broad Institute Genome Sequencing Center for Infectious Disease"/>
            <person name="Wu L."/>
            <person name="Ma J."/>
        </authorList>
    </citation>
    <scope>NUCLEOTIDE SEQUENCE [LARGE SCALE GENOMIC DNA]</scope>
    <source>
        <strain evidence="4">JCM 4087</strain>
    </source>
</reference>
<keyword evidence="2" id="KW-0812">Transmembrane</keyword>
<feature type="region of interest" description="Disordered" evidence="1">
    <location>
        <begin position="108"/>
        <end position="175"/>
    </location>
</feature>
<gene>
    <name evidence="3" type="ORF">GCM10020221_05940</name>
</gene>
<organism evidence="3 4">
    <name type="scientific">Streptomyces thioluteus</name>
    <dbReference type="NCBI Taxonomy" id="66431"/>
    <lineage>
        <taxon>Bacteria</taxon>
        <taxon>Bacillati</taxon>
        <taxon>Actinomycetota</taxon>
        <taxon>Actinomycetes</taxon>
        <taxon>Kitasatosporales</taxon>
        <taxon>Streptomycetaceae</taxon>
        <taxon>Streptomyces</taxon>
    </lineage>
</organism>
<comment type="caution">
    <text evidence="3">The sequence shown here is derived from an EMBL/GenBank/DDBJ whole genome shotgun (WGS) entry which is preliminary data.</text>
</comment>